<evidence type="ECO:0000313" key="3">
    <source>
        <dbReference type="Proteomes" id="UP000481861"/>
    </source>
</evidence>
<sequence>MTSPNEQKGTKKRPGRKRQPPLAPGPSLQWVVAGHPDHFKAEETMRNVRSHVMYKHREEQGRLSPGDRSHSGEGSMAMTRTPSPMIPRSEDMTGENTYLAPLRRRSTIWDNDFHRFMSQSPSEDPVRNLTARIITATTAEPARDALPGAGYPFPAMELMGQESLEDLKNHYINSTEFYQDRAWMEIVCSNRVSFLSHVSTACVYQDLAQGQLNDSALTVYAKTGLLRLIKVSLQDLDTQTDDYTILSILYLLVSEVGGFDEDVFDVHYDGLVRIIHQRGGIGNLGLHGSIATFMTVVMLTFTVLRGHTEPAMLHGYIPSPRHSPLLEESRPMSPLYAPHGDLSSLYGRCSDNSYEIICDMQDLTRTFMARWNYASDIFSHTSTPELASYDAHMQQIYTRLLLRPSTEHEITPDWIYESCRLASLIYCRSIVQGVPLSDSANVLHARNSAADLSGITVLSALHNALDHTDRSSHWGDINGVFLWICLVGGAASWPSMQSLYGEVDEHQSAAWARKCFALYAVKASLVHTFEHAGAVVDAQRTMLQVQNLINLKRGSGSQ</sequence>
<evidence type="ECO:0000256" key="1">
    <source>
        <dbReference type="SAM" id="MobiDB-lite"/>
    </source>
</evidence>
<gene>
    <name evidence="2" type="ORF">BDV95DRAFT_628708</name>
</gene>
<name>A0A7C8MES2_9PLEO</name>
<organism evidence="2 3">
    <name type="scientific">Massariosphaeria phaeospora</name>
    <dbReference type="NCBI Taxonomy" id="100035"/>
    <lineage>
        <taxon>Eukaryota</taxon>
        <taxon>Fungi</taxon>
        <taxon>Dikarya</taxon>
        <taxon>Ascomycota</taxon>
        <taxon>Pezizomycotina</taxon>
        <taxon>Dothideomycetes</taxon>
        <taxon>Pleosporomycetidae</taxon>
        <taxon>Pleosporales</taxon>
        <taxon>Pleosporales incertae sedis</taxon>
        <taxon>Massariosphaeria</taxon>
    </lineage>
</organism>
<accession>A0A7C8MES2</accession>
<dbReference type="PANTHER" id="PTHR37540:SF5">
    <property type="entry name" value="TRANSCRIPTION FACTOR DOMAIN-CONTAINING PROTEIN"/>
    <property type="match status" value="1"/>
</dbReference>
<feature type="region of interest" description="Disordered" evidence="1">
    <location>
        <begin position="1"/>
        <end position="30"/>
    </location>
</feature>
<dbReference type="OrthoDB" id="415825at2759"/>
<reference evidence="2 3" key="1">
    <citation type="submission" date="2020-01" db="EMBL/GenBank/DDBJ databases">
        <authorList>
            <consortium name="DOE Joint Genome Institute"/>
            <person name="Haridas S."/>
            <person name="Albert R."/>
            <person name="Binder M."/>
            <person name="Bloem J."/>
            <person name="Labutti K."/>
            <person name="Salamov A."/>
            <person name="Andreopoulos B."/>
            <person name="Baker S.E."/>
            <person name="Barry K."/>
            <person name="Bills G."/>
            <person name="Bluhm B.H."/>
            <person name="Cannon C."/>
            <person name="Castanera R."/>
            <person name="Culley D.E."/>
            <person name="Daum C."/>
            <person name="Ezra D."/>
            <person name="Gonzalez J.B."/>
            <person name="Henrissat B."/>
            <person name="Kuo A."/>
            <person name="Liang C."/>
            <person name="Lipzen A."/>
            <person name="Lutzoni F."/>
            <person name="Magnuson J."/>
            <person name="Mondo S."/>
            <person name="Nolan M."/>
            <person name="Ohm R."/>
            <person name="Pangilinan J."/>
            <person name="Park H.-J.H."/>
            <person name="Ramirez L."/>
            <person name="Alfaro M."/>
            <person name="Sun H."/>
            <person name="Tritt A."/>
            <person name="Yoshinaga Y."/>
            <person name="Zwiers L.-H.L."/>
            <person name="Turgeon B.G."/>
            <person name="Goodwin S.B."/>
            <person name="Spatafora J.W."/>
            <person name="Crous P.W."/>
            <person name="Grigoriev I.V."/>
        </authorList>
    </citation>
    <scope>NUCLEOTIDE SEQUENCE [LARGE SCALE GENOMIC DNA]</scope>
    <source>
        <strain evidence="2 3">CBS 611.86</strain>
    </source>
</reference>
<dbReference type="Proteomes" id="UP000481861">
    <property type="component" value="Unassembled WGS sequence"/>
</dbReference>
<dbReference type="InterPro" id="IPR021858">
    <property type="entry name" value="Fun_TF"/>
</dbReference>
<comment type="caution">
    <text evidence="2">The sequence shown here is derived from an EMBL/GenBank/DDBJ whole genome shotgun (WGS) entry which is preliminary data.</text>
</comment>
<dbReference type="Pfam" id="PF11951">
    <property type="entry name" value="Fungal_trans_2"/>
    <property type="match status" value="1"/>
</dbReference>
<proteinExistence type="predicted"/>
<dbReference type="PANTHER" id="PTHR37540">
    <property type="entry name" value="TRANSCRIPTION FACTOR (ACR-2), PUTATIVE-RELATED-RELATED"/>
    <property type="match status" value="1"/>
</dbReference>
<feature type="compositionally biased region" description="Basic and acidic residues" evidence="1">
    <location>
        <begin position="56"/>
        <end position="71"/>
    </location>
</feature>
<feature type="compositionally biased region" description="Basic residues" evidence="1">
    <location>
        <begin position="10"/>
        <end position="19"/>
    </location>
</feature>
<feature type="region of interest" description="Disordered" evidence="1">
    <location>
        <begin position="56"/>
        <end position="92"/>
    </location>
</feature>
<dbReference type="AlphaFoldDB" id="A0A7C8MES2"/>
<dbReference type="EMBL" id="JAADJZ010000011">
    <property type="protein sequence ID" value="KAF2871522.1"/>
    <property type="molecule type" value="Genomic_DNA"/>
</dbReference>
<protein>
    <submittedName>
        <fullName evidence="2">Uncharacterized protein</fullName>
    </submittedName>
</protein>
<evidence type="ECO:0000313" key="2">
    <source>
        <dbReference type="EMBL" id="KAF2871522.1"/>
    </source>
</evidence>
<keyword evidence="3" id="KW-1185">Reference proteome</keyword>